<dbReference type="RefSeq" id="WP_374036044.1">
    <property type="nucleotide sequence ID" value="NZ_CP169082.1"/>
</dbReference>
<evidence type="ECO:0000313" key="4">
    <source>
        <dbReference type="EMBL" id="MFC5343828.1"/>
    </source>
</evidence>
<keyword evidence="1 4" id="KW-0808">Transferase</keyword>
<dbReference type="EC" id="2.3.-.-" evidence="4"/>
<dbReference type="CDD" id="cd04301">
    <property type="entry name" value="NAT_SF"/>
    <property type="match status" value="1"/>
</dbReference>
<proteinExistence type="predicted"/>
<organism evidence="4 5">
    <name type="scientific">Brevundimonas staleyi</name>
    <dbReference type="NCBI Taxonomy" id="74326"/>
    <lineage>
        <taxon>Bacteria</taxon>
        <taxon>Pseudomonadati</taxon>
        <taxon>Pseudomonadota</taxon>
        <taxon>Alphaproteobacteria</taxon>
        <taxon>Caulobacterales</taxon>
        <taxon>Caulobacteraceae</taxon>
        <taxon>Brevundimonas</taxon>
    </lineage>
</organism>
<dbReference type="EMBL" id="JBHSLF010000014">
    <property type="protein sequence ID" value="MFC5343828.1"/>
    <property type="molecule type" value="Genomic_DNA"/>
</dbReference>
<dbReference type="InterPro" id="IPR050832">
    <property type="entry name" value="Bact_Acetyltransf"/>
</dbReference>
<feature type="domain" description="N-acetyltransferase" evidence="3">
    <location>
        <begin position="3"/>
        <end position="162"/>
    </location>
</feature>
<dbReference type="InterPro" id="IPR016181">
    <property type="entry name" value="Acyl_CoA_acyltransferase"/>
</dbReference>
<sequence>MSEVFRAATLDDVERLQPFVHAAYRGDSARKGWTHEADLLDGQRTDVAALRAMIEDPTYVILLAERHGVLVGCVSVNDKGDRLAYLGMLSVDPERQGGGLGRKLIAAAEDTARTRFGARTMEMTVIVQRRELIDWYVRCGYAETGESRPFPSTDPRFGLPRRDDLAFTVLTRDLT</sequence>
<accession>A0ABW0FS96</accession>
<evidence type="ECO:0000256" key="2">
    <source>
        <dbReference type="ARBA" id="ARBA00023315"/>
    </source>
</evidence>
<name>A0ABW0FS96_9CAUL</name>
<evidence type="ECO:0000313" key="5">
    <source>
        <dbReference type="Proteomes" id="UP001596152"/>
    </source>
</evidence>
<protein>
    <submittedName>
        <fullName evidence="4">GNAT family N-acetyltransferase</fullName>
        <ecNumber evidence="4">2.3.-.-</ecNumber>
    </submittedName>
</protein>
<evidence type="ECO:0000256" key="1">
    <source>
        <dbReference type="ARBA" id="ARBA00022679"/>
    </source>
</evidence>
<dbReference type="PANTHER" id="PTHR43877:SF2">
    <property type="entry name" value="AMINOALKYLPHOSPHONATE N-ACETYLTRANSFERASE-RELATED"/>
    <property type="match status" value="1"/>
</dbReference>
<evidence type="ECO:0000259" key="3">
    <source>
        <dbReference type="PROSITE" id="PS51186"/>
    </source>
</evidence>
<dbReference type="PROSITE" id="PS51186">
    <property type="entry name" value="GNAT"/>
    <property type="match status" value="1"/>
</dbReference>
<dbReference type="PANTHER" id="PTHR43877">
    <property type="entry name" value="AMINOALKYLPHOSPHONATE N-ACETYLTRANSFERASE-RELATED-RELATED"/>
    <property type="match status" value="1"/>
</dbReference>
<dbReference type="SUPFAM" id="SSF55729">
    <property type="entry name" value="Acyl-CoA N-acyltransferases (Nat)"/>
    <property type="match status" value="1"/>
</dbReference>
<gene>
    <name evidence="4" type="ORF">ACFPIE_07890</name>
</gene>
<keyword evidence="5" id="KW-1185">Reference proteome</keyword>
<dbReference type="Pfam" id="PF00583">
    <property type="entry name" value="Acetyltransf_1"/>
    <property type="match status" value="1"/>
</dbReference>
<dbReference type="Gene3D" id="3.40.630.30">
    <property type="match status" value="1"/>
</dbReference>
<comment type="caution">
    <text evidence="4">The sequence shown here is derived from an EMBL/GenBank/DDBJ whole genome shotgun (WGS) entry which is preliminary data.</text>
</comment>
<dbReference type="GO" id="GO:0016746">
    <property type="term" value="F:acyltransferase activity"/>
    <property type="evidence" value="ECO:0007669"/>
    <property type="project" value="UniProtKB-KW"/>
</dbReference>
<reference evidence="5" key="1">
    <citation type="journal article" date="2019" name="Int. J. Syst. Evol. Microbiol.">
        <title>The Global Catalogue of Microorganisms (GCM) 10K type strain sequencing project: providing services to taxonomists for standard genome sequencing and annotation.</title>
        <authorList>
            <consortium name="The Broad Institute Genomics Platform"/>
            <consortium name="The Broad Institute Genome Sequencing Center for Infectious Disease"/>
            <person name="Wu L."/>
            <person name="Ma J."/>
        </authorList>
    </citation>
    <scope>NUCLEOTIDE SEQUENCE [LARGE SCALE GENOMIC DNA]</scope>
    <source>
        <strain evidence="5">JCM 12125</strain>
    </source>
</reference>
<dbReference type="InterPro" id="IPR000182">
    <property type="entry name" value="GNAT_dom"/>
</dbReference>
<dbReference type="Proteomes" id="UP001596152">
    <property type="component" value="Unassembled WGS sequence"/>
</dbReference>
<keyword evidence="2 4" id="KW-0012">Acyltransferase</keyword>